<dbReference type="OrthoDB" id="4966627at2"/>
<dbReference type="EMBL" id="JTDL01000154">
    <property type="protein sequence ID" value="KHL00278.1"/>
    <property type="molecule type" value="Genomic_DNA"/>
</dbReference>
<feature type="region of interest" description="Disordered" evidence="1">
    <location>
        <begin position="1"/>
        <end position="21"/>
    </location>
</feature>
<accession>A0A0B2AEP0</accession>
<name>A0A0B2AEP0_9MICC</name>
<gene>
    <name evidence="2" type="ORF">LK10_20645</name>
</gene>
<protein>
    <submittedName>
        <fullName evidence="2">Uncharacterized protein</fullName>
    </submittedName>
</protein>
<reference evidence="2 3" key="1">
    <citation type="submission" date="2014-09" db="EMBL/GenBank/DDBJ databases">
        <title>Genome sequence of Sinomonas sp. MUSC 117.</title>
        <authorList>
            <person name="Lee L.-H."/>
        </authorList>
    </citation>
    <scope>NUCLEOTIDE SEQUENCE [LARGE SCALE GENOMIC DNA]</scope>
    <source>
        <strain evidence="2 3">MUSC 117</strain>
    </source>
</reference>
<proteinExistence type="predicted"/>
<evidence type="ECO:0000313" key="2">
    <source>
        <dbReference type="EMBL" id="KHL00278.1"/>
    </source>
</evidence>
<evidence type="ECO:0000256" key="1">
    <source>
        <dbReference type="SAM" id="MobiDB-lite"/>
    </source>
</evidence>
<dbReference type="AlphaFoldDB" id="A0A0B2AEP0"/>
<dbReference type="RefSeq" id="WP_043128221.1">
    <property type="nucleotide sequence ID" value="NZ_JTDL01000154.1"/>
</dbReference>
<dbReference type="STRING" id="1338436.LK10_20645"/>
<comment type="caution">
    <text evidence="2">The sequence shown here is derived from an EMBL/GenBank/DDBJ whole genome shotgun (WGS) entry which is preliminary data.</text>
</comment>
<organism evidence="2 3">
    <name type="scientific">Sinomonas humi</name>
    <dbReference type="NCBI Taxonomy" id="1338436"/>
    <lineage>
        <taxon>Bacteria</taxon>
        <taxon>Bacillati</taxon>
        <taxon>Actinomycetota</taxon>
        <taxon>Actinomycetes</taxon>
        <taxon>Micrococcales</taxon>
        <taxon>Micrococcaceae</taxon>
        <taxon>Sinomonas</taxon>
    </lineage>
</organism>
<evidence type="ECO:0000313" key="3">
    <source>
        <dbReference type="Proteomes" id="UP000030982"/>
    </source>
</evidence>
<keyword evidence="3" id="KW-1185">Reference proteome</keyword>
<dbReference type="Proteomes" id="UP000030982">
    <property type="component" value="Unassembled WGS sequence"/>
</dbReference>
<sequence>MEDTTTRMGRPPLGRENTVATKLPDAEMKKLREIAAVLGVKPGRFASDHFIDFIRSINLDDLRAQYGQEALIQKAS</sequence>